<dbReference type="InterPro" id="IPR036188">
    <property type="entry name" value="FAD/NAD-bd_sf"/>
</dbReference>
<keyword evidence="4" id="KW-0274">FAD</keyword>
<comment type="similarity">
    <text evidence="2">Belongs to the NADH dehydrogenase family.</text>
</comment>
<keyword evidence="8" id="KW-1185">Reference proteome</keyword>
<name>A0A6I3X2X7_9BURK</name>
<dbReference type="Proteomes" id="UP000431684">
    <property type="component" value="Unassembled WGS sequence"/>
</dbReference>
<dbReference type="GO" id="GO:0003955">
    <property type="term" value="F:NAD(P)H dehydrogenase (quinone) activity"/>
    <property type="evidence" value="ECO:0007669"/>
    <property type="project" value="TreeGrafter"/>
</dbReference>
<dbReference type="InterPro" id="IPR051169">
    <property type="entry name" value="NADH-Q_oxidoreductase"/>
</dbReference>
<keyword evidence="5" id="KW-0560">Oxidoreductase</keyword>
<evidence type="ECO:0000256" key="1">
    <source>
        <dbReference type="ARBA" id="ARBA00001974"/>
    </source>
</evidence>
<dbReference type="InterPro" id="IPR023753">
    <property type="entry name" value="FAD/NAD-binding_dom"/>
</dbReference>
<dbReference type="SUPFAM" id="SSF51905">
    <property type="entry name" value="FAD/NAD(P)-binding domain"/>
    <property type="match status" value="1"/>
</dbReference>
<dbReference type="Pfam" id="PF07992">
    <property type="entry name" value="Pyr_redox_2"/>
    <property type="match status" value="1"/>
</dbReference>
<dbReference type="GO" id="GO:0019646">
    <property type="term" value="P:aerobic electron transport chain"/>
    <property type="evidence" value="ECO:0007669"/>
    <property type="project" value="TreeGrafter"/>
</dbReference>
<dbReference type="OrthoDB" id="9781621at2"/>
<gene>
    <name evidence="7" type="ORF">GJV26_01665</name>
</gene>
<dbReference type="PANTHER" id="PTHR42913">
    <property type="entry name" value="APOPTOSIS-INDUCING FACTOR 1"/>
    <property type="match status" value="1"/>
</dbReference>
<evidence type="ECO:0000259" key="6">
    <source>
        <dbReference type="Pfam" id="PF07992"/>
    </source>
</evidence>
<dbReference type="PANTHER" id="PTHR42913:SF3">
    <property type="entry name" value="64 KDA MITOCHONDRIAL NADH DEHYDROGENASE (EUROFUNG)"/>
    <property type="match status" value="1"/>
</dbReference>
<accession>A0A6I3X2X7</accession>
<comment type="cofactor">
    <cofactor evidence="1">
        <name>FAD</name>
        <dbReference type="ChEBI" id="CHEBI:57692"/>
    </cofactor>
</comment>
<proteinExistence type="inferred from homology"/>
<keyword evidence="3" id="KW-0285">Flavoprotein</keyword>
<evidence type="ECO:0000256" key="5">
    <source>
        <dbReference type="ARBA" id="ARBA00023002"/>
    </source>
</evidence>
<sequence>MQSKYVIVGGGAGGLELACKLGRKLGPGKVMLVDSRLYHIWKPSLHEVAAGSLDIHAEGLSYQMLAHDNHFTYVYGAFEALDAPARTISVGPIETPAGETVLPARTIAYESLVLAVGSTSNYFGVPGAAENTISLNGTEDAERFRLTLLKLLAKAANKRAGQGAEQGVDIVIIGGGATGVELAAELREASGVYAAYGFGDLKPLRDVRISIIEGAPRILAPLPERVSIAAAGLLAERGVRVLTDTRVTEIGPDHVAVLKGDVYPADIVVWAAGIKAPDFLKNLGLPTVKGGHLDVTGELVVKGFPDIYALGDCAQCIGADGKPVPPRAQAAHQQADYLLETLLRRERGKSPQGKPYEYRDYGSLVSFGQRESVGSLMGSLQGKNWFVEGFFARMMYTSLHLMHHQAIMGTLRTGVLALARFLIKRSTPMVKLH</sequence>
<dbReference type="PRINTS" id="PR00411">
    <property type="entry name" value="PNDRDTASEI"/>
</dbReference>
<dbReference type="AlphaFoldDB" id="A0A6I3X2X7"/>
<dbReference type="EMBL" id="WNWM01000002">
    <property type="protein sequence ID" value="MUI11204.1"/>
    <property type="molecule type" value="Genomic_DNA"/>
</dbReference>
<evidence type="ECO:0000256" key="2">
    <source>
        <dbReference type="ARBA" id="ARBA00005272"/>
    </source>
</evidence>
<feature type="domain" description="FAD/NAD(P)-binding" evidence="6">
    <location>
        <begin position="4"/>
        <end position="335"/>
    </location>
</feature>
<organism evidence="7 8">
    <name type="scientific">Pseudoduganella dura</name>
    <dbReference type="NCBI Taxonomy" id="321982"/>
    <lineage>
        <taxon>Bacteria</taxon>
        <taxon>Pseudomonadati</taxon>
        <taxon>Pseudomonadota</taxon>
        <taxon>Betaproteobacteria</taxon>
        <taxon>Burkholderiales</taxon>
        <taxon>Oxalobacteraceae</taxon>
        <taxon>Telluria group</taxon>
        <taxon>Pseudoduganella</taxon>
    </lineage>
</organism>
<evidence type="ECO:0000313" key="8">
    <source>
        <dbReference type="Proteomes" id="UP000431684"/>
    </source>
</evidence>
<evidence type="ECO:0000256" key="4">
    <source>
        <dbReference type="ARBA" id="ARBA00022827"/>
    </source>
</evidence>
<comment type="caution">
    <text evidence="7">The sequence shown here is derived from an EMBL/GenBank/DDBJ whole genome shotgun (WGS) entry which is preliminary data.</text>
</comment>
<evidence type="ECO:0000313" key="7">
    <source>
        <dbReference type="EMBL" id="MUI11204.1"/>
    </source>
</evidence>
<protein>
    <submittedName>
        <fullName evidence="7">NAD(P)/FAD-dependent oxidoreductase</fullName>
    </submittedName>
</protein>
<dbReference type="Gene3D" id="3.50.50.100">
    <property type="match status" value="1"/>
</dbReference>
<dbReference type="PRINTS" id="PR00368">
    <property type="entry name" value="FADPNR"/>
</dbReference>
<dbReference type="RefSeq" id="WP_155707107.1">
    <property type="nucleotide sequence ID" value="NZ_BMWU01000014.1"/>
</dbReference>
<reference evidence="7 8" key="1">
    <citation type="submission" date="2019-11" db="EMBL/GenBank/DDBJ databases">
        <title>Draft Genome Sequences of Six Type Strains of the Genus Massilia.</title>
        <authorList>
            <person name="Miess H."/>
            <person name="Frediansyah A."/>
            <person name="Goeker M."/>
            <person name="Gross H."/>
        </authorList>
    </citation>
    <scope>NUCLEOTIDE SEQUENCE [LARGE SCALE GENOMIC DNA]</scope>
    <source>
        <strain evidence="7 8">DSM 17513</strain>
    </source>
</reference>
<evidence type="ECO:0000256" key="3">
    <source>
        <dbReference type="ARBA" id="ARBA00022630"/>
    </source>
</evidence>